<dbReference type="PROSITE" id="PS50878">
    <property type="entry name" value="RT_POL"/>
    <property type="match status" value="1"/>
</dbReference>
<feature type="domain" description="Reverse transcriptase" evidence="1">
    <location>
        <begin position="1"/>
        <end position="226"/>
    </location>
</feature>
<dbReference type="SUPFAM" id="SSF56672">
    <property type="entry name" value="DNA/RNA polymerases"/>
    <property type="match status" value="1"/>
</dbReference>
<dbReference type="InterPro" id="IPR043502">
    <property type="entry name" value="DNA/RNA_pol_sf"/>
</dbReference>
<dbReference type="PANTHER" id="PTHR33064">
    <property type="entry name" value="POL PROTEIN"/>
    <property type="match status" value="1"/>
</dbReference>
<dbReference type="Gene3D" id="3.10.10.10">
    <property type="entry name" value="HIV Type 1 Reverse Transcriptase, subunit A, domain 1"/>
    <property type="match status" value="1"/>
</dbReference>
<protein>
    <submittedName>
        <fullName evidence="2">Polyprotein</fullName>
    </submittedName>
</protein>
<dbReference type="CDD" id="cd01647">
    <property type="entry name" value="RT_LTR"/>
    <property type="match status" value="1"/>
</dbReference>
<comment type="caution">
    <text evidence="2">The sequence shown here is derived from an EMBL/GenBank/DDBJ whole genome shotgun (WGS) entry which is preliminary data.</text>
</comment>
<dbReference type="Gene3D" id="3.30.70.270">
    <property type="match status" value="2"/>
</dbReference>
<sequence>MEKPEFFIQLPFKLNEDANPIKASHPGMTPDDLVLAREECNQLLALGLIEPTKSNWACPAFYVNKRTEQIRGKKRLVIDYKALNHFLLDDKFPLPKTKVLFSYLAKAQIFSKFDLKSGFWQLGIDPNDRYKTAFCLPNAQYQWTVMPFGLKVAPSLFQKAMIKIFEPILHTTLIYIDDILLYTQDQPTHAKLLQQFYDIVQAHGVMLSDKKSFIGQPNIDFLGMKFIDGRYQPGPHITQELLKFPEENLTTKEIQQFLGIVNYIKDFIPECSRYTSQLSKLLKKEPPPWGQVQTMALQKLKQVCQQPLPLKIPVQATGSYKRMPVMSFGVLFIEEENGGNTSVDMLVDSSKTLKNTTMQSTRRF</sequence>
<dbReference type="Pfam" id="PF00078">
    <property type="entry name" value="RVT_1"/>
    <property type="match status" value="1"/>
</dbReference>
<gene>
    <name evidence="2" type="ORF">Sradi_6835300</name>
</gene>
<dbReference type="InterPro" id="IPR051320">
    <property type="entry name" value="Viral_Replic_Matur_Polypro"/>
</dbReference>
<reference evidence="2" key="1">
    <citation type="submission" date="2020-06" db="EMBL/GenBank/DDBJ databases">
        <authorList>
            <person name="Li T."/>
            <person name="Hu X."/>
            <person name="Zhang T."/>
            <person name="Song X."/>
            <person name="Zhang H."/>
            <person name="Dai N."/>
            <person name="Sheng W."/>
            <person name="Hou X."/>
            <person name="Wei L."/>
        </authorList>
    </citation>
    <scope>NUCLEOTIDE SEQUENCE</scope>
    <source>
        <strain evidence="2">G02</strain>
        <tissue evidence="2">Leaf</tissue>
    </source>
</reference>
<accession>A0AAW2JM16</accession>
<dbReference type="EMBL" id="JACGWJ010000034">
    <property type="protein sequence ID" value="KAL0295485.1"/>
    <property type="molecule type" value="Genomic_DNA"/>
</dbReference>
<reference evidence="2" key="2">
    <citation type="journal article" date="2024" name="Plant">
        <title>Genomic evolution and insights into agronomic trait innovations of Sesamum species.</title>
        <authorList>
            <person name="Miao H."/>
            <person name="Wang L."/>
            <person name="Qu L."/>
            <person name="Liu H."/>
            <person name="Sun Y."/>
            <person name="Le M."/>
            <person name="Wang Q."/>
            <person name="Wei S."/>
            <person name="Zheng Y."/>
            <person name="Lin W."/>
            <person name="Duan Y."/>
            <person name="Cao H."/>
            <person name="Xiong S."/>
            <person name="Wang X."/>
            <person name="Wei L."/>
            <person name="Li C."/>
            <person name="Ma Q."/>
            <person name="Ju M."/>
            <person name="Zhao R."/>
            <person name="Li G."/>
            <person name="Mu C."/>
            <person name="Tian Q."/>
            <person name="Mei H."/>
            <person name="Zhang T."/>
            <person name="Gao T."/>
            <person name="Zhang H."/>
        </authorList>
    </citation>
    <scope>NUCLEOTIDE SEQUENCE</scope>
    <source>
        <strain evidence="2">G02</strain>
    </source>
</reference>
<evidence type="ECO:0000313" key="2">
    <source>
        <dbReference type="EMBL" id="KAL0295485.1"/>
    </source>
</evidence>
<dbReference type="PANTHER" id="PTHR33064:SF37">
    <property type="entry name" value="RIBONUCLEASE H"/>
    <property type="match status" value="1"/>
</dbReference>
<evidence type="ECO:0000259" key="1">
    <source>
        <dbReference type="PROSITE" id="PS50878"/>
    </source>
</evidence>
<organism evidence="2">
    <name type="scientific">Sesamum radiatum</name>
    <name type="common">Black benniseed</name>
    <dbReference type="NCBI Taxonomy" id="300843"/>
    <lineage>
        <taxon>Eukaryota</taxon>
        <taxon>Viridiplantae</taxon>
        <taxon>Streptophyta</taxon>
        <taxon>Embryophyta</taxon>
        <taxon>Tracheophyta</taxon>
        <taxon>Spermatophyta</taxon>
        <taxon>Magnoliopsida</taxon>
        <taxon>eudicotyledons</taxon>
        <taxon>Gunneridae</taxon>
        <taxon>Pentapetalae</taxon>
        <taxon>asterids</taxon>
        <taxon>lamiids</taxon>
        <taxon>Lamiales</taxon>
        <taxon>Pedaliaceae</taxon>
        <taxon>Sesamum</taxon>
    </lineage>
</organism>
<dbReference type="InterPro" id="IPR000477">
    <property type="entry name" value="RT_dom"/>
</dbReference>
<proteinExistence type="predicted"/>
<dbReference type="AlphaFoldDB" id="A0AAW2JM16"/>
<dbReference type="InterPro" id="IPR043128">
    <property type="entry name" value="Rev_trsase/Diguanyl_cyclase"/>
</dbReference>
<name>A0AAW2JM16_SESRA</name>